<evidence type="ECO:0000313" key="3">
    <source>
        <dbReference type="Proteomes" id="UP001235547"/>
    </source>
</evidence>
<accession>A0ABY8CSZ3</accession>
<organism evidence="2 3">
    <name type="scientific">Sinorhizobium numidicum</name>
    <dbReference type="NCBI Taxonomy" id="680248"/>
    <lineage>
        <taxon>Bacteria</taxon>
        <taxon>Pseudomonadati</taxon>
        <taxon>Pseudomonadota</taxon>
        <taxon>Alphaproteobacteria</taxon>
        <taxon>Hyphomicrobiales</taxon>
        <taxon>Rhizobiaceae</taxon>
        <taxon>Sinorhizobium/Ensifer group</taxon>
        <taxon>Sinorhizobium</taxon>
    </lineage>
</organism>
<keyword evidence="3" id="KW-1185">Reference proteome</keyword>
<proteinExistence type="predicted"/>
<evidence type="ECO:0000313" key="2">
    <source>
        <dbReference type="EMBL" id="WEX81764.1"/>
    </source>
</evidence>
<dbReference type="Proteomes" id="UP001235547">
    <property type="component" value="Chromosome 2"/>
</dbReference>
<protein>
    <submittedName>
        <fullName evidence="2">Uncharacterized protein</fullName>
    </submittedName>
</protein>
<name>A0ABY8CSZ3_9HYPH</name>
<feature type="region of interest" description="Disordered" evidence="1">
    <location>
        <begin position="1"/>
        <end position="34"/>
    </location>
</feature>
<gene>
    <name evidence="2" type="ORF">PYH38_000792</name>
</gene>
<dbReference type="EMBL" id="CP120370">
    <property type="protein sequence ID" value="WEX81764.1"/>
    <property type="molecule type" value="Genomic_DNA"/>
</dbReference>
<sequence length="107" mass="11748">MNAHSNETEVGQHALAISIWEDEGGAPAPDTTDHQYGRRIEADRSWTVYHVFTGVPARIGGNTMVGLSRSGATEGMLSLNRRNIERWKERVSLSAPARPASCETEAR</sequence>
<reference evidence="2 3" key="1">
    <citation type="submission" date="2023-03" db="EMBL/GenBank/DDBJ databases">
        <authorList>
            <person name="Kaur S."/>
            <person name="Espinosa-Saiz D."/>
            <person name="Velazquez E."/>
            <person name="Menendez E."/>
            <person name="diCenzo G.C."/>
        </authorList>
    </citation>
    <scope>NUCLEOTIDE SEQUENCE [LARGE SCALE GENOMIC DNA]</scope>
    <source>
        <strain evidence="2 3">LMG 27395</strain>
    </source>
</reference>
<evidence type="ECO:0000256" key="1">
    <source>
        <dbReference type="SAM" id="MobiDB-lite"/>
    </source>
</evidence>